<dbReference type="AlphaFoldDB" id="A0A1E7Q5T9"/>
<proteinExistence type="predicted"/>
<organism evidence="4 5">
    <name type="scientific">Rheinheimera salexigens</name>
    <dbReference type="NCBI Taxonomy" id="1628148"/>
    <lineage>
        <taxon>Bacteria</taxon>
        <taxon>Pseudomonadati</taxon>
        <taxon>Pseudomonadota</taxon>
        <taxon>Gammaproteobacteria</taxon>
        <taxon>Chromatiales</taxon>
        <taxon>Chromatiaceae</taxon>
        <taxon>Rheinheimera</taxon>
    </lineage>
</organism>
<evidence type="ECO:0000256" key="1">
    <source>
        <dbReference type="ARBA" id="ARBA00001933"/>
    </source>
</evidence>
<dbReference type="SUPFAM" id="SSF53686">
    <property type="entry name" value="Tryptophan synthase beta subunit-like PLP-dependent enzymes"/>
    <property type="match status" value="1"/>
</dbReference>
<dbReference type="RefSeq" id="WP_070049009.1">
    <property type="nucleotide sequence ID" value="NZ_CBCSDO010000005.1"/>
</dbReference>
<keyword evidence="4" id="KW-0456">Lyase</keyword>
<keyword evidence="2" id="KW-0663">Pyridoxal phosphate</keyword>
<dbReference type="PANTHER" id="PTHR42937:SF1">
    <property type="entry name" value="DIAMINOPROPIONATE AMMONIA-LYASE"/>
    <property type="match status" value="1"/>
</dbReference>
<dbReference type="InterPro" id="IPR019871">
    <property type="entry name" value="DiNH2propionate_NH3-lyase_sub"/>
</dbReference>
<dbReference type="GO" id="GO:0008838">
    <property type="term" value="F:diaminopropionate ammonia-lyase activity"/>
    <property type="evidence" value="ECO:0007669"/>
    <property type="project" value="InterPro"/>
</dbReference>
<reference evidence="5" key="1">
    <citation type="submission" date="2016-09" db="EMBL/GenBank/DDBJ databases">
        <authorList>
            <person name="Wan X."/>
            <person name="Hou S."/>
        </authorList>
    </citation>
    <scope>NUCLEOTIDE SEQUENCE [LARGE SCALE GENOMIC DNA]</scope>
    <source>
        <strain evidence="5">KH87</strain>
    </source>
</reference>
<sequence>MFKVTDNRFYTGDSSPLFTREIAQQCRQFHGQIEGYTPTPLVSLPHLAKKLGVKSIQVKDESHRFGLNAFKVLGGSYALARLLAEHLNVDIADIDMKTIGSKLPEPVVFITATAGNHGTGVAWAAREMGQKAVVYMPKGSSLASVERIKGLGAECIVTDVNYDDTVRLASQMADEKDWILVQDTAWQGYTKIPTWISQGYMTMADEAIQQLQDTDSDLPTHVFLQAGVGAMAGGILGYLVDALGSANFKSVIVEPDAADCIYRSGEAGDIVNVSGDLKSIMAGLACGEPNPVTWPILKASSSQFVSVADEVSALGMRILGNPLRGDNKVISGESGAICMGLLYLLATDPKGKQIASELGLNQDSSILLFSTEGDTNQERYQQIVWQGKLAYC</sequence>
<dbReference type="NCBIfam" id="TIGR01747">
    <property type="entry name" value="diampropi_NH3ly"/>
    <property type="match status" value="1"/>
</dbReference>
<gene>
    <name evidence="4" type="ORF">BI198_07590</name>
</gene>
<dbReference type="NCBIfam" id="NF006058">
    <property type="entry name" value="PRK08206.1"/>
    <property type="match status" value="1"/>
</dbReference>
<dbReference type="OrthoDB" id="34584at2"/>
<evidence type="ECO:0000313" key="4">
    <source>
        <dbReference type="EMBL" id="OEY69443.1"/>
    </source>
</evidence>
<name>A0A1E7Q5T9_9GAMM</name>
<accession>A0A1E7Q5T9</accession>
<comment type="cofactor">
    <cofactor evidence="1">
        <name>pyridoxal 5'-phosphate</name>
        <dbReference type="ChEBI" id="CHEBI:597326"/>
    </cofactor>
</comment>
<dbReference type="EMBL" id="MKEK01000001">
    <property type="protein sequence ID" value="OEY69443.1"/>
    <property type="molecule type" value="Genomic_DNA"/>
</dbReference>
<dbReference type="PANTHER" id="PTHR42937">
    <property type="match status" value="1"/>
</dbReference>
<dbReference type="Proteomes" id="UP000242258">
    <property type="component" value="Unassembled WGS sequence"/>
</dbReference>
<evidence type="ECO:0000256" key="2">
    <source>
        <dbReference type="ARBA" id="ARBA00022898"/>
    </source>
</evidence>
<evidence type="ECO:0000259" key="3">
    <source>
        <dbReference type="Pfam" id="PF00291"/>
    </source>
</evidence>
<keyword evidence="5" id="KW-1185">Reference proteome</keyword>
<dbReference type="InterPro" id="IPR001926">
    <property type="entry name" value="TrpB-like_PALP"/>
</dbReference>
<feature type="domain" description="Tryptophan synthase beta chain-like PALP" evidence="3">
    <location>
        <begin position="35"/>
        <end position="346"/>
    </location>
</feature>
<comment type="caution">
    <text evidence="4">The sequence shown here is derived from an EMBL/GenBank/DDBJ whole genome shotgun (WGS) entry which is preliminary data.</text>
</comment>
<dbReference type="NCBIfam" id="TIGR03528">
    <property type="entry name" value="2_3_DAP_am_ly"/>
    <property type="match status" value="1"/>
</dbReference>
<dbReference type="InterPro" id="IPR010081">
    <property type="entry name" value="DiNH2opropionate_NH3_lyase"/>
</dbReference>
<dbReference type="Pfam" id="PF00291">
    <property type="entry name" value="PALP"/>
    <property type="match status" value="1"/>
</dbReference>
<dbReference type="FunFam" id="3.40.50.1100:FF:000033">
    <property type="entry name" value="Diaminopropionate ammonia-lyase"/>
    <property type="match status" value="1"/>
</dbReference>
<dbReference type="GO" id="GO:0030170">
    <property type="term" value="F:pyridoxal phosphate binding"/>
    <property type="evidence" value="ECO:0007669"/>
    <property type="project" value="InterPro"/>
</dbReference>
<evidence type="ECO:0000313" key="5">
    <source>
        <dbReference type="Proteomes" id="UP000242258"/>
    </source>
</evidence>
<dbReference type="Gene3D" id="3.40.50.1100">
    <property type="match status" value="3"/>
</dbReference>
<protein>
    <submittedName>
        <fullName evidence="4">Diaminopropionate ammonia-lyase</fullName>
    </submittedName>
</protein>
<dbReference type="InterPro" id="IPR036052">
    <property type="entry name" value="TrpB-like_PALP_sf"/>
</dbReference>
<dbReference type="STRING" id="1628148.BI198_07590"/>